<comment type="caution">
    <text evidence="3">The sequence shown here is derived from an EMBL/GenBank/DDBJ whole genome shotgun (WGS) entry which is preliminary data.</text>
</comment>
<organism evidence="3 4">
    <name type="scientific">Mangrovicoccus algicola</name>
    <dbReference type="NCBI Taxonomy" id="2771008"/>
    <lineage>
        <taxon>Bacteria</taxon>
        <taxon>Pseudomonadati</taxon>
        <taxon>Pseudomonadota</taxon>
        <taxon>Alphaproteobacteria</taxon>
        <taxon>Rhodobacterales</taxon>
        <taxon>Paracoccaceae</taxon>
        <taxon>Mangrovicoccus</taxon>
    </lineage>
</organism>
<feature type="signal peptide" evidence="2">
    <location>
        <begin position="1"/>
        <end position="19"/>
    </location>
</feature>
<evidence type="ECO:0000256" key="2">
    <source>
        <dbReference type="SAM" id="SignalP"/>
    </source>
</evidence>
<reference evidence="3" key="1">
    <citation type="submission" date="2020-09" db="EMBL/GenBank/DDBJ databases">
        <title>A novel bacterium of genus Mangrovicoccus, isolated from South China Sea.</title>
        <authorList>
            <person name="Huang H."/>
            <person name="Mo K."/>
            <person name="Hu Y."/>
        </authorList>
    </citation>
    <scope>NUCLEOTIDE SEQUENCE</scope>
    <source>
        <strain evidence="3">HB182678</strain>
    </source>
</reference>
<dbReference type="Pfam" id="PF09608">
    <property type="entry name" value="Alph_Pro_TM"/>
    <property type="match status" value="1"/>
</dbReference>
<protein>
    <submittedName>
        <fullName evidence="3">TIGR02186 family protein</fullName>
    </submittedName>
</protein>
<dbReference type="EMBL" id="JACVXA010000046">
    <property type="protein sequence ID" value="MBE3639403.1"/>
    <property type="molecule type" value="Genomic_DNA"/>
</dbReference>
<accession>A0A8J7D0G3</accession>
<dbReference type="InterPro" id="IPR019088">
    <property type="entry name" value="CHP02186-rel_TM"/>
</dbReference>
<evidence type="ECO:0000313" key="4">
    <source>
        <dbReference type="Proteomes" id="UP000609121"/>
    </source>
</evidence>
<gene>
    <name evidence="3" type="ORF">ICN82_14475</name>
</gene>
<keyword evidence="1" id="KW-1133">Transmembrane helix</keyword>
<proteinExistence type="predicted"/>
<sequence>MRRLAALLLLLILPWTAQAEEVVLGLSQDEVAITATFDGSSILIFGAVKREAPPPTDLPLDVVIAVQGPTETVTVRKKARRFGIWINSGAVEIDVAPSFYAVATTRPLSVALSQTEDLRHRVSLDRAVRTIGAAEEAQDAPSYLAALKRLRQGEGSYLVREGAVALDQETLFRTSIRMPANLTVGNYKTRIFLTRGGQVVDSYETVIYVHKVGLERWTFSLAHEQPLVYGALSLIIAIAAGWAASAAFAALRR</sequence>
<name>A0A8J7D0G3_9RHOB</name>
<evidence type="ECO:0000313" key="3">
    <source>
        <dbReference type="EMBL" id="MBE3639403.1"/>
    </source>
</evidence>
<keyword evidence="1" id="KW-0812">Transmembrane</keyword>
<evidence type="ECO:0000256" key="1">
    <source>
        <dbReference type="SAM" id="Phobius"/>
    </source>
</evidence>
<keyword evidence="1" id="KW-0472">Membrane</keyword>
<feature type="chain" id="PRO_5035293648" evidence="2">
    <location>
        <begin position="20"/>
        <end position="253"/>
    </location>
</feature>
<keyword evidence="4" id="KW-1185">Reference proteome</keyword>
<dbReference type="AlphaFoldDB" id="A0A8J7D0G3"/>
<dbReference type="Proteomes" id="UP000609121">
    <property type="component" value="Unassembled WGS sequence"/>
</dbReference>
<feature type="transmembrane region" description="Helical" evidence="1">
    <location>
        <begin position="227"/>
        <end position="251"/>
    </location>
</feature>
<dbReference type="RefSeq" id="WP_193184053.1">
    <property type="nucleotide sequence ID" value="NZ_JACVXA010000046.1"/>
</dbReference>
<keyword evidence="2" id="KW-0732">Signal</keyword>